<dbReference type="OrthoDB" id="10319800at2759"/>
<reference evidence="1 2" key="1">
    <citation type="journal article" date="2019" name="Genome Biol. Evol.">
        <title>Insights into the evolution of the New World diploid cottons (Gossypium, subgenus Houzingenia) based on genome sequencing.</title>
        <authorList>
            <person name="Grover C.E."/>
            <person name="Arick M.A. 2nd"/>
            <person name="Thrash A."/>
            <person name="Conover J.L."/>
            <person name="Sanders W.S."/>
            <person name="Peterson D.G."/>
            <person name="Frelichowski J.E."/>
            <person name="Scheffler J.A."/>
            <person name="Scheffler B.E."/>
            <person name="Wendel J.F."/>
        </authorList>
    </citation>
    <scope>NUCLEOTIDE SEQUENCE [LARGE SCALE GENOMIC DNA]</scope>
    <source>
        <strain evidence="1">5</strain>
        <tissue evidence="1">Leaf</tissue>
    </source>
</reference>
<protein>
    <submittedName>
        <fullName evidence="1">Uncharacterized protein</fullName>
    </submittedName>
</protein>
<comment type="caution">
    <text evidence="1">The sequence shown here is derived from an EMBL/GenBank/DDBJ whole genome shotgun (WGS) entry which is preliminary data.</text>
</comment>
<evidence type="ECO:0000313" key="1">
    <source>
        <dbReference type="EMBL" id="MBA0739541.1"/>
    </source>
</evidence>
<organism evidence="1 2">
    <name type="scientific">Gossypium gossypioides</name>
    <name type="common">Mexican cotton</name>
    <name type="synonym">Selera gossypioides</name>
    <dbReference type="NCBI Taxonomy" id="34282"/>
    <lineage>
        <taxon>Eukaryota</taxon>
        <taxon>Viridiplantae</taxon>
        <taxon>Streptophyta</taxon>
        <taxon>Embryophyta</taxon>
        <taxon>Tracheophyta</taxon>
        <taxon>Spermatophyta</taxon>
        <taxon>Magnoliopsida</taxon>
        <taxon>eudicotyledons</taxon>
        <taxon>Gunneridae</taxon>
        <taxon>Pentapetalae</taxon>
        <taxon>rosids</taxon>
        <taxon>malvids</taxon>
        <taxon>Malvales</taxon>
        <taxon>Malvaceae</taxon>
        <taxon>Malvoideae</taxon>
        <taxon>Gossypium</taxon>
    </lineage>
</organism>
<keyword evidence="2" id="KW-1185">Reference proteome</keyword>
<dbReference type="EMBL" id="JABEZY010000006">
    <property type="protein sequence ID" value="MBA0739541.1"/>
    <property type="molecule type" value="Genomic_DNA"/>
</dbReference>
<evidence type="ECO:0000313" key="2">
    <source>
        <dbReference type="Proteomes" id="UP000593579"/>
    </source>
</evidence>
<dbReference type="Proteomes" id="UP000593579">
    <property type="component" value="Unassembled WGS sequence"/>
</dbReference>
<name>A0A7J9BTL8_GOSGO</name>
<sequence length="137" mass="15325">MEENINVKLPKLVELNRRSKIEEFGYFDCTRLGVTYYPNRVEVSQTQSSAPAFAPIRVCGRGNRRLVGQRVVAHTVDTQVSLWLPIDCVYCVVIMCESSEPLKPSTRPGAVWRDTGMGAKLHSSGYVGVLRNDHGSR</sequence>
<accession>A0A7J9BTL8</accession>
<dbReference type="AlphaFoldDB" id="A0A7J9BTL8"/>
<proteinExistence type="predicted"/>
<gene>
    <name evidence="1" type="ORF">Gogos_012802</name>
</gene>